<dbReference type="GO" id="GO:0005829">
    <property type="term" value="C:cytosol"/>
    <property type="evidence" value="ECO:0007669"/>
    <property type="project" value="TreeGrafter"/>
</dbReference>
<protein>
    <recommendedName>
        <fullName evidence="5">BTB domain-containing protein</fullName>
    </recommendedName>
</protein>
<dbReference type="Gene3D" id="3.30.710.10">
    <property type="entry name" value="Potassium Channel Kv1.1, Chain A"/>
    <property type="match status" value="1"/>
</dbReference>
<dbReference type="InterPro" id="IPR015915">
    <property type="entry name" value="Kelch-typ_b-propeller"/>
</dbReference>
<evidence type="ECO:0000313" key="3">
    <source>
        <dbReference type="EMBL" id="PVU93682.1"/>
    </source>
</evidence>
<dbReference type="GO" id="GO:0005739">
    <property type="term" value="C:mitochondrion"/>
    <property type="evidence" value="ECO:0007669"/>
    <property type="project" value="TreeGrafter"/>
</dbReference>
<comment type="caution">
    <text evidence="3">The sequence shown here is derived from an EMBL/GenBank/DDBJ whole genome shotgun (WGS) entry which is preliminary data.</text>
</comment>
<dbReference type="PANTHER" id="PTHR43503">
    <property type="entry name" value="MCG48959-RELATED"/>
    <property type="match status" value="1"/>
</dbReference>
<dbReference type="Proteomes" id="UP000245383">
    <property type="component" value="Unassembled WGS sequence"/>
</dbReference>
<keyword evidence="4" id="KW-1185">Reference proteome</keyword>
<keyword evidence="2" id="KW-0677">Repeat</keyword>
<name>A0A2T9YMX2_9FUNG</name>
<dbReference type="InterPro" id="IPR011333">
    <property type="entry name" value="SKP1/BTB/POZ_sf"/>
</dbReference>
<reference evidence="3 4" key="1">
    <citation type="journal article" date="2018" name="MBio">
        <title>Comparative Genomics Reveals the Core Gene Toolbox for the Fungus-Insect Symbiosis.</title>
        <authorList>
            <person name="Wang Y."/>
            <person name="Stata M."/>
            <person name="Wang W."/>
            <person name="Stajich J.E."/>
            <person name="White M.M."/>
            <person name="Moncalvo J.M."/>
        </authorList>
    </citation>
    <scope>NUCLEOTIDE SEQUENCE [LARGE SCALE GENOMIC DNA]</scope>
    <source>
        <strain evidence="3 4">SWE-8-4</strain>
    </source>
</reference>
<keyword evidence="1" id="KW-0880">Kelch repeat</keyword>
<dbReference type="PANTHER" id="PTHR43503:SF2">
    <property type="entry name" value="NEGATIVE REGULATOR OF SPORULATION MDS3-RELATED"/>
    <property type="match status" value="1"/>
</dbReference>
<proteinExistence type="predicted"/>
<organism evidence="3 4">
    <name type="scientific">Smittium simulii</name>
    <dbReference type="NCBI Taxonomy" id="133385"/>
    <lineage>
        <taxon>Eukaryota</taxon>
        <taxon>Fungi</taxon>
        <taxon>Fungi incertae sedis</taxon>
        <taxon>Zoopagomycota</taxon>
        <taxon>Kickxellomycotina</taxon>
        <taxon>Harpellomycetes</taxon>
        <taxon>Harpellales</taxon>
        <taxon>Legeriomycetaceae</taxon>
        <taxon>Smittium</taxon>
    </lineage>
</organism>
<evidence type="ECO:0008006" key="5">
    <source>
        <dbReference type="Google" id="ProtNLM"/>
    </source>
</evidence>
<dbReference type="AlphaFoldDB" id="A0A2T9YMX2"/>
<dbReference type="STRING" id="133385.A0A2T9YMX2"/>
<dbReference type="SUPFAM" id="SSF117281">
    <property type="entry name" value="Kelch motif"/>
    <property type="match status" value="1"/>
</dbReference>
<accession>A0A2T9YMX2</accession>
<dbReference type="OrthoDB" id="10001928at2759"/>
<gene>
    <name evidence="3" type="ORF">BB561_003106</name>
</gene>
<dbReference type="GO" id="GO:0045454">
    <property type="term" value="P:cell redox homeostasis"/>
    <property type="evidence" value="ECO:0007669"/>
    <property type="project" value="TreeGrafter"/>
</dbReference>
<evidence type="ECO:0000256" key="1">
    <source>
        <dbReference type="ARBA" id="ARBA00022441"/>
    </source>
</evidence>
<evidence type="ECO:0000256" key="2">
    <source>
        <dbReference type="ARBA" id="ARBA00022737"/>
    </source>
</evidence>
<dbReference type="EMBL" id="MBFR01000120">
    <property type="protein sequence ID" value="PVU93682.1"/>
    <property type="molecule type" value="Genomic_DNA"/>
</dbReference>
<sequence>MDLEKYISDIKKYKKLNAYKDKYEILPEIHNCAGNPPPPLMGASTTFINGRVYLFGGKHINSSTINTEIYIFYLESKKWKQVNNYLNNQFLYNEAQRVNRVKALDQESLAKNALRRYFHSAVAFKKFIVFFGGISIPQTEPDMKKSHQLKPYLSTSSKIFSIKGKSLPVFKMIMNSQSSLASRKSISKNLPAKRLLLNDIIVFDTEYNVWVDVKNIITPKLYTNEKFSNTSKSLNNTISRNSNESSNNQSPIKLEVMLPQPRYAHLSCLINQDKMIVIGGQGLAEEYIKEFNVYDFSTHKWVCKKILDIDISCYCSAVASLPNETALLYSNYLHSPKNKVVMFTINASNNFTFDQSNLKKEFNVPIFVFPSMNIINSNCIFFAGVLSDLNGHQKLSVWSYNPLTQVSKEIFSSSDSLKGLWKNPIVSSTTQHFIMFGDSKKKLDKEHRFLHNSFTQCMEISLTILGLSRLNVIRSDTTLCEFNYSETENVDMELCALSKSMQKCSDILESVQNLGFLALSINQLNDIWLETTDGKIIPINSTLLETRAKAICNSWRIGKSIENESRKNTGSYSYINNDSIIQINEINKGMVQKKTSTSQLINLKNSIKVDRFLVPEASEVVIPLVKFLYSGVLEIAPILSNAQTNTQVDFAKRRVITILSRLIFIGQNTDLPELRSAAVLLLHQQINSDTALYILDTVHKLKLPEIEALCLRVIRNSFNYKSLQESYVWNNISESTRYFVESKIINI</sequence>
<evidence type="ECO:0000313" key="4">
    <source>
        <dbReference type="Proteomes" id="UP000245383"/>
    </source>
</evidence>
<dbReference type="Gene3D" id="2.120.10.80">
    <property type="entry name" value="Kelch-type beta propeller"/>
    <property type="match status" value="2"/>
</dbReference>